<dbReference type="SUPFAM" id="SSF53474">
    <property type="entry name" value="alpha/beta-Hydrolases"/>
    <property type="match status" value="1"/>
</dbReference>
<feature type="signal peptide" evidence="3">
    <location>
        <begin position="1"/>
        <end position="25"/>
    </location>
</feature>
<evidence type="ECO:0000256" key="2">
    <source>
        <dbReference type="ARBA" id="ARBA00022801"/>
    </source>
</evidence>
<evidence type="ECO:0000256" key="1">
    <source>
        <dbReference type="ARBA" id="ARBA00005964"/>
    </source>
</evidence>
<reference evidence="5 6" key="1">
    <citation type="submission" date="2024-01" db="EMBL/GenBank/DDBJ databases">
        <title>A draft genome for a cacao thread blight-causing isolate of Paramarasmius palmivorus.</title>
        <authorList>
            <person name="Baruah I.K."/>
            <person name="Bukari Y."/>
            <person name="Amoako-Attah I."/>
            <person name="Meinhardt L.W."/>
            <person name="Bailey B.A."/>
            <person name="Cohen S.P."/>
        </authorList>
    </citation>
    <scope>NUCLEOTIDE SEQUENCE [LARGE SCALE GENOMIC DNA]</scope>
    <source>
        <strain evidence="5 6">GH-12</strain>
    </source>
</reference>
<dbReference type="EC" id="3.1.1.-" evidence="3"/>
<dbReference type="InterPro" id="IPR019819">
    <property type="entry name" value="Carboxylesterase_B_CS"/>
</dbReference>
<organism evidence="5 6">
    <name type="scientific">Paramarasmius palmivorus</name>
    <dbReference type="NCBI Taxonomy" id="297713"/>
    <lineage>
        <taxon>Eukaryota</taxon>
        <taxon>Fungi</taxon>
        <taxon>Dikarya</taxon>
        <taxon>Basidiomycota</taxon>
        <taxon>Agaricomycotina</taxon>
        <taxon>Agaricomycetes</taxon>
        <taxon>Agaricomycetidae</taxon>
        <taxon>Agaricales</taxon>
        <taxon>Marasmiineae</taxon>
        <taxon>Marasmiaceae</taxon>
        <taxon>Paramarasmius</taxon>
    </lineage>
</organism>
<evidence type="ECO:0000259" key="4">
    <source>
        <dbReference type="Pfam" id="PF00135"/>
    </source>
</evidence>
<dbReference type="PROSITE" id="PS00941">
    <property type="entry name" value="CARBOXYLESTERASE_B_2"/>
    <property type="match status" value="1"/>
</dbReference>
<proteinExistence type="inferred from homology"/>
<accession>A0AAW0CRV6</accession>
<feature type="chain" id="PRO_5043095646" description="Carboxylic ester hydrolase" evidence="3">
    <location>
        <begin position="26"/>
        <end position="685"/>
    </location>
</feature>
<dbReference type="InterPro" id="IPR050309">
    <property type="entry name" value="Type-B_Carboxylest/Lipase"/>
</dbReference>
<keyword evidence="2 3" id="KW-0378">Hydrolase</keyword>
<dbReference type="Gene3D" id="3.40.50.1820">
    <property type="entry name" value="alpha/beta hydrolase"/>
    <property type="match status" value="1"/>
</dbReference>
<evidence type="ECO:0000313" key="5">
    <source>
        <dbReference type="EMBL" id="KAK7041558.1"/>
    </source>
</evidence>
<protein>
    <recommendedName>
        <fullName evidence="3">Carboxylic ester hydrolase</fullName>
        <ecNumber evidence="3">3.1.1.-</ecNumber>
    </recommendedName>
</protein>
<evidence type="ECO:0000256" key="3">
    <source>
        <dbReference type="RuleBase" id="RU361235"/>
    </source>
</evidence>
<dbReference type="SUPFAM" id="SSF56436">
    <property type="entry name" value="C-type lectin-like"/>
    <property type="match status" value="1"/>
</dbReference>
<dbReference type="InterPro" id="IPR002018">
    <property type="entry name" value="CarbesteraseB"/>
</dbReference>
<name>A0AAW0CRV6_9AGAR</name>
<comment type="similarity">
    <text evidence="1 3">Belongs to the type-B carboxylesterase/lipase family.</text>
</comment>
<dbReference type="Pfam" id="PF00135">
    <property type="entry name" value="COesterase"/>
    <property type="match status" value="1"/>
</dbReference>
<dbReference type="InterPro" id="IPR016187">
    <property type="entry name" value="CTDL_fold"/>
</dbReference>
<sequence length="685" mass="75431">MGQAMQAFSIILSLSLAVLGSKARGRTVSLLFENDGNWEHFADRSSALFFHEVATKNEAEQVCREYGESLFEFEKMNDIKNQFVYQQYLGNLDEELWVSSNGGTCSSSVAAPSIAFGDPLDQFTLFSQNASCFDRDNSTSLPFLCTNSAPHTNKVDTDFASSPRLDVTSKDTIFTGTRDHLSFRFMGIPYAQPPLGKLRLRKPRPWKGASVDATAFKPGCLQWGPFENNAFGLNPWGISEDCLYLNIFTPYLPSTTTPPTQLKPVLVWIHGGGNFNGLGSDATFDGGSFVSRTDTVIVTFNYRLNVFGFLSLNDGVISGNYGFADMIAALEWVQDNIAAFGGDPQKVTVFGQSAGGCSVIDLLRSPPAKGLFSRAIVMSGGSASSTPEVVAAVQEPLVASLCNTTGVERLECLQGLPAKELLNAVKGNAWWASVRDGQYIPKESIFQNPEETDSVPVMMGWMKDEFQSILATTLSPNETDFTESLTKVFGPDLTKEVIESGLWKVSEEFIPYNATINVYTDAVVVCPAVELINAVTKSNALPALYVYTMKRAYGLTFFNPYGLCSFPVGHPQPHYACHSGDLYEVFGTAYLFDLPIRVSEDIHFTTLLQDMWSSFARTGNPNPDKRYLEVRGYAGEKAWVWPEFKVGGVASLDYPGLVTEKALEEEENGRCNFLMRESKYSPKPF</sequence>
<evidence type="ECO:0000313" key="6">
    <source>
        <dbReference type="Proteomes" id="UP001383192"/>
    </source>
</evidence>
<keyword evidence="6" id="KW-1185">Reference proteome</keyword>
<comment type="caution">
    <text evidence="5">The sequence shown here is derived from an EMBL/GenBank/DDBJ whole genome shotgun (WGS) entry which is preliminary data.</text>
</comment>
<dbReference type="PROSITE" id="PS00122">
    <property type="entry name" value="CARBOXYLESTERASE_B_1"/>
    <property type="match status" value="1"/>
</dbReference>
<gene>
    <name evidence="5" type="ORF">VNI00_009145</name>
</gene>
<dbReference type="Proteomes" id="UP001383192">
    <property type="component" value="Unassembled WGS sequence"/>
</dbReference>
<dbReference type="AlphaFoldDB" id="A0AAW0CRV6"/>
<dbReference type="EMBL" id="JAYKXP010000033">
    <property type="protein sequence ID" value="KAK7041558.1"/>
    <property type="molecule type" value="Genomic_DNA"/>
</dbReference>
<keyword evidence="3" id="KW-0732">Signal</keyword>
<feature type="domain" description="Carboxylesterase type B" evidence="4">
    <location>
        <begin position="184"/>
        <end position="644"/>
    </location>
</feature>
<dbReference type="PANTHER" id="PTHR11559">
    <property type="entry name" value="CARBOXYLESTERASE"/>
    <property type="match status" value="1"/>
</dbReference>
<dbReference type="GO" id="GO:0016787">
    <property type="term" value="F:hydrolase activity"/>
    <property type="evidence" value="ECO:0007669"/>
    <property type="project" value="UniProtKB-KW"/>
</dbReference>
<dbReference type="InterPro" id="IPR019826">
    <property type="entry name" value="Carboxylesterase_B_AS"/>
</dbReference>
<dbReference type="InterPro" id="IPR029058">
    <property type="entry name" value="AB_hydrolase_fold"/>
</dbReference>